<dbReference type="PANTHER" id="PTHR11709">
    <property type="entry name" value="MULTI-COPPER OXIDASE"/>
    <property type="match status" value="1"/>
</dbReference>
<dbReference type="Pfam" id="PF00394">
    <property type="entry name" value="Cu-oxidase"/>
    <property type="match status" value="1"/>
</dbReference>
<dbReference type="GO" id="GO:0005507">
    <property type="term" value="F:copper ion binding"/>
    <property type="evidence" value="ECO:0007669"/>
    <property type="project" value="InterPro"/>
</dbReference>
<keyword evidence="3" id="KW-0186">Copper</keyword>
<dbReference type="PANTHER" id="PTHR11709:SF394">
    <property type="entry name" value="FI03373P-RELATED"/>
    <property type="match status" value="1"/>
</dbReference>
<dbReference type="InterPro" id="IPR007939">
    <property type="entry name" value="Cu-R_B_prcur"/>
</dbReference>
<dbReference type="InterPro" id="IPR011706">
    <property type="entry name" value="Cu-oxidase_C"/>
</dbReference>
<dbReference type="Pfam" id="PF05275">
    <property type="entry name" value="CopB"/>
    <property type="match status" value="1"/>
</dbReference>
<evidence type="ECO:0000256" key="3">
    <source>
        <dbReference type="ARBA" id="ARBA00023008"/>
    </source>
</evidence>
<dbReference type="PROSITE" id="PS00079">
    <property type="entry name" value="MULTICOPPER_OXIDASE1"/>
    <property type="match status" value="1"/>
</dbReference>
<reference evidence="8 9" key="1">
    <citation type="submission" date="2018-07" db="EMBL/GenBank/DDBJ databases">
        <title>Genomic Encyclopedia of Type Strains, Phase IV (KMG-IV): sequencing the most valuable type-strain genomes for metagenomic binning, comparative biology and taxonomic classification.</title>
        <authorList>
            <person name="Goeker M."/>
        </authorList>
    </citation>
    <scope>NUCLEOTIDE SEQUENCE [LARGE SCALE GENOMIC DNA]</scope>
    <source>
        <strain evidence="8 9">DSM 16500</strain>
    </source>
</reference>
<dbReference type="OrthoDB" id="9757546at2"/>
<dbReference type="Gene3D" id="2.60.40.420">
    <property type="entry name" value="Cupredoxins - blue copper proteins"/>
    <property type="match status" value="3"/>
</dbReference>
<evidence type="ECO:0000259" key="6">
    <source>
        <dbReference type="Pfam" id="PF07731"/>
    </source>
</evidence>
<dbReference type="GO" id="GO:0009279">
    <property type="term" value="C:cell outer membrane"/>
    <property type="evidence" value="ECO:0007669"/>
    <property type="project" value="InterPro"/>
</dbReference>
<dbReference type="NCBIfam" id="TIGR01480">
    <property type="entry name" value="copper_res_A"/>
    <property type="match status" value="1"/>
</dbReference>
<gene>
    <name evidence="8" type="ORF">C8D86_1362</name>
</gene>
<dbReference type="GO" id="GO:0006878">
    <property type="term" value="P:intracellular copper ion homeostasis"/>
    <property type="evidence" value="ECO:0007669"/>
    <property type="project" value="InterPro"/>
</dbReference>
<evidence type="ECO:0000313" key="9">
    <source>
        <dbReference type="Proteomes" id="UP000254720"/>
    </source>
</evidence>
<dbReference type="InterPro" id="IPR002355">
    <property type="entry name" value="Cu_oxidase_Cu_BS"/>
</dbReference>
<dbReference type="EMBL" id="QQAX01000036">
    <property type="protein sequence ID" value="RDI37963.1"/>
    <property type="molecule type" value="Genomic_DNA"/>
</dbReference>
<dbReference type="SUPFAM" id="SSF49503">
    <property type="entry name" value="Cupredoxins"/>
    <property type="match status" value="3"/>
</dbReference>
<evidence type="ECO:0000256" key="1">
    <source>
        <dbReference type="ARBA" id="ARBA00022723"/>
    </source>
</evidence>
<dbReference type="GO" id="GO:0016491">
    <property type="term" value="F:oxidoreductase activity"/>
    <property type="evidence" value="ECO:0007669"/>
    <property type="project" value="UniProtKB-KW"/>
</dbReference>
<evidence type="ECO:0000256" key="4">
    <source>
        <dbReference type="SAM" id="SignalP"/>
    </source>
</evidence>
<evidence type="ECO:0000259" key="5">
    <source>
        <dbReference type="Pfam" id="PF00394"/>
    </source>
</evidence>
<dbReference type="InterPro" id="IPR001117">
    <property type="entry name" value="Cu-oxidase_2nd"/>
</dbReference>
<dbReference type="Pfam" id="PF07731">
    <property type="entry name" value="Cu-oxidase_2"/>
    <property type="match status" value="1"/>
</dbReference>
<evidence type="ECO:0000259" key="7">
    <source>
        <dbReference type="Pfam" id="PF07732"/>
    </source>
</evidence>
<dbReference type="InterPro" id="IPR034279">
    <property type="entry name" value="CuRO_3_CopA"/>
</dbReference>
<evidence type="ECO:0000256" key="2">
    <source>
        <dbReference type="ARBA" id="ARBA00023002"/>
    </source>
</evidence>
<keyword evidence="1" id="KW-0479">Metal-binding</keyword>
<organism evidence="8 9">
    <name type="scientific">Aquicella lusitana</name>
    <dbReference type="NCBI Taxonomy" id="254246"/>
    <lineage>
        <taxon>Bacteria</taxon>
        <taxon>Pseudomonadati</taxon>
        <taxon>Pseudomonadota</taxon>
        <taxon>Gammaproteobacteria</taxon>
        <taxon>Legionellales</taxon>
        <taxon>Coxiellaceae</taxon>
        <taxon>Aquicella</taxon>
    </lineage>
</organism>
<dbReference type="Proteomes" id="UP000254720">
    <property type="component" value="Unassembled WGS sequence"/>
</dbReference>
<feature type="signal peptide" evidence="4">
    <location>
        <begin position="1"/>
        <end position="25"/>
    </location>
</feature>
<feature type="domain" description="Plastocyanin-like" evidence="5">
    <location>
        <begin position="231"/>
        <end position="322"/>
    </location>
</feature>
<keyword evidence="9" id="KW-1185">Reference proteome</keyword>
<feature type="chain" id="PRO_5016985518" evidence="4">
    <location>
        <begin position="26"/>
        <end position="848"/>
    </location>
</feature>
<dbReference type="AlphaFoldDB" id="A0A370G7G6"/>
<dbReference type="InterPro" id="IPR008972">
    <property type="entry name" value="Cupredoxin"/>
</dbReference>
<keyword evidence="2" id="KW-0560">Oxidoreductase</keyword>
<name>A0A370G7G6_9COXI</name>
<comment type="caution">
    <text evidence="8">The sequence shown here is derived from an EMBL/GenBank/DDBJ whole genome shotgun (WGS) entry which is preliminary data.</text>
</comment>
<dbReference type="CDD" id="cd13896">
    <property type="entry name" value="CuRO_3_CopA"/>
    <property type="match status" value="1"/>
</dbReference>
<proteinExistence type="predicted"/>
<dbReference type="InterPro" id="IPR045087">
    <property type="entry name" value="Cu-oxidase_fam"/>
</dbReference>
<dbReference type="PROSITE" id="PS00080">
    <property type="entry name" value="MULTICOPPER_OXIDASE2"/>
    <property type="match status" value="1"/>
</dbReference>
<accession>A0A370G7G6</accession>
<evidence type="ECO:0000313" key="8">
    <source>
        <dbReference type="EMBL" id="RDI37963.1"/>
    </source>
</evidence>
<dbReference type="InterPro" id="IPR033138">
    <property type="entry name" value="Cu_oxidase_CS"/>
</dbReference>
<protein>
    <submittedName>
        <fullName evidence="8">CopA family copper-resistance protein</fullName>
    </submittedName>
</protein>
<feature type="domain" description="Plastocyanin-like" evidence="6">
    <location>
        <begin position="479"/>
        <end position="593"/>
    </location>
</feature>
<dbReference type="Pfam" id="PF07732">
    <property type="entry name" value="Cu-oxidase_3"/>
    <property type="match status" value="1"/>
</dbReference>
<dbReference type="GO" id="GO:0042597">
    <property type="term" value="C:periplasmic space"/>
    <property type="evidence" value="ECO:0007669"/>
    <property type="project" value="InterPro"/>
</dbReference>
<sequence length="848" mass="96765">MGRMCVKKTIWIILLNIFSLSPVFAAERVINLVVDYKTVYFAGKPRKAIAVNNQIPAPTLHFKQGEKVTINVYNRLDKETAIHWHGVLVPWQMDGVLGITQQGIQPGNVFKYQFTLKQSGTYWYHAHAGLQEQQGLYGAFIIDPPRSPSYQYTKDYVVVLSDWSNTYPDQIFANLKKEGDYYSPRFPLQASLVKFIRDYRNADTAERKKLIHDYQMMQQMRMSIYDINDVAYDAFLLNGRSPSNPWMAPVKVGDTVRLRFIGAGGETIFRVKIPGTQAKMVHIQGNDVRPYAVNDFTVAPGETYDILLKIAKDEPYIIYAESADTVGAAYGALVTRPDQFVNFKQIMPFPEPPPVTREMMANMMMTNMDHGSMKMDMQSHAPTKRKSVRSMNHQMITASAPMGHHAHNMKSKTHEGMKINQENTSDHAMEMPIEPTILGDQVTPASMDPPAITETKTIGTKYQQLKAAIKTNDPNKPVQDVIRMELFGYMDRFIWMINGLPEYKTKPILLEPAKRYRLIFTNNSMMRHPMHIHGHWFILRNGHGAYDPLLHTIEVPPGGTAVADIDTDASGQWFFHCHMLYHMVAGMSRVFQYSTLIEISKGEAKPEDIVKQSNYFNRPIVRVDEVKPIDFSLVKHPMAHQQGLYFANFLDVGEDPFHNVQEITFKGLYGGDYNKLELLTEDAEVNKGKVENADIDIFYWRLISQFWAVKGGANYFYRPAKVPYWQPGIGVEGLMPYFIDTNLRGYYYAGSAKLDLELARDTQITNNFFLRLGIRSILASKTVTRAEIGSGLNQMRYIVRPYYRLMPGLNVFTEYEHTQDYGAFKNMQLSEGESASEDTLTVGLSVLF</sequence>
<keyword evidence="4" id="KW-0732">Signal</keyword>
<dbReference type="InterPro" id="IPR006376">
    <property type="entry name" value="Cu-R_CopA"/>
</dbReference>
<dbReference type="InterPro" id="IPR011707">
    <property type="entry name" value="Cu-oxidase-like_N"/>
</dbReference>
<feature type="domain" description="Plastocyanin-like" evidence="7">
    <location>
        <begin position="34"/>
        <end position="146"/>
    </location>
</feature>